<dbReference type="EMBL" id="CM056809">
    <property type="protein sequence ID" value="KAJ8649631.1"/>
    <property type="molecule type" value="Genomic_DNA"/>
</dbReference>
<protein>
    <submittedName>
        <fullName evidence="1">Uncharacterized protein</fullName>
    </submittedName>
</protein>
<evidence type="ECO:0000313" key="2">
    <source>
        <dbReference type="Proteomes" id="UP001234297"/>
    </source>
</evidence>
<reference evidence="1 2" key="1">
    <citation type="journal article" date="2022" name="Hortic Res">
        <title>A haplotype resolved chromosomal level avocado genome allows analysis of novel avocado genes.</title>
        <authorList>
            <person name="Nath O."/>
            <person name="Fletcher S.J."/>
            <person name="Hayward A."/>
            <person name="Shaw L.M."/>
            <person name="Masouleh A.K."/>
            <person name="Furtado A."/>
            <person name="Henry R.J."/>
            <person name="Mitter N."/>
        </authorList>
    </citation>
    <scope>NUCLEOTIDE SEQUENCE [LARGE SCALE GENOMIC DNA]</scope>
    <source>
        <strain evidence="2">cv. Hass</strain>
    </source>
</reference>
<evidence type="ECO:0000313" key="1">
    <source>
        <dbReference type="EMBL" id="KAJ8649631.1"/>
    </source>
</evidence>
<accession>A0ACC2MV45</accession>
<sequence length="505" mass="57545">MDLESSLPPSGDSLKCCSCSCCLSWDDGKSLKRKFDQIDRSCLVTGSDNGESSSVARVEIENECAALREALSSQQQSMQRLCGELEEERSASASAANEAMSMILRLQREKAEIQMEARQYKRYADEKMAHDQQELLEMEDMLYRKDQIIYSLSYEVEAYKHRIMSLGYTEADAEGMIVDAGVDGHISSQIMGGIGNNHETPFDYPLFDYPPLKCERKETHVIQDPGIEAPLDLDKYAFGETPHQEQFQNVECEIHQLERNPSSNQIDGDYFTTKNFIEKATVGQSPRWPRHTRRFSTESSSSLLGIAKETGQEDYSFLKKVDNASDVGDDMSDRVYTVDSVQGVPYNGEAKINIGICNDYLTAPRESFARFDMGETDIKKLYIRLQALEADRESLRQEIVSMRTNKAQLMLMKEMSQLLCKKMSPEKRAVVKKRSLFGGFSFPSLLKWIASFVFWRRKTRRCKYMFEASSNNLGLLLLLDQSPCVVRKWICRKRASISRVILKPA</sequence>
<comment type="caution">
    <text evidence="1">The sequence shown here is derived from an EMBL/GenBank/DDBJ whole genome shotgun (WGS) entry which is preliminary data.</text>
</comment>
<name>A0ACC2MV45_PERAE</name>
<proteinExistence type="predicted"/>
<organism evidence="1 2">
    <name type="scientific">Persea americana</name>
    <name type="common">Avocado</name>
    <dbReference type="NCBI Taxonomy" id="3435"/>
    <lineage>
        <taxon>Eukaryota</taxon>
        <taxon>Viridiplantae</taxon>
        <taxon>Streptophyta</taxon>
        <taxon>Embryophyta</taxon>
        <taxon>Tracheophyta</taxon>
        <taxon>Spermatophyta</taxon>
        <taxon>Magnoliopsida</taxon>
        <taxon>Magnoliidae</taxon>
        <taxon>Laurales</taxon>
        <taxon>Lauraceae</taxon>
        <taxon>Persea</taxon>
    </lineage>
</organism>
<keyword evidence="2" id="KW-1185">Reference proteome</keyword>
<gene>
    <name evidence="1" type="ORF">MRB53_002654</name>
</gene>
<dbReference type="Proteomes" id="UP001234297">
    <property type="component" value="Chromosome 1"/>
</dbReference>